<comment type="catalytic activity">
    <reaction evidence="11 13">
        <text>L-threonyl-[protein] + ATP = O-phospho-L-threonyl-[protein] + ADP + H(+)</text>
        <dbReference type="Rhea" id="RHEA:46608"/>
        <dbReference type="Rhea" id="RHEA-COMP:11060"/>
        <dbReference type="Rhea" id="RHEA-COMP:11605"/>
        <dbReference type="ChEBI" id="CHEBI:15378"/>
        <dbReference type="ChEBI" id="CHEBI:30013"/>
        <dbReference type="ChEBI" id="CHEBI:30616"/>
        <dbReference type="ChEBI" id="CHEBI:61977"/>
        <dbReference type="ChEBI" id="CHEBI:456216"/>
        <dbReference type="EC" id="2.7.11.1"/>
    </reaction>
</comment>
<evidence type="ECO:0000256" key="15">
    <source>
        <dbReference type="SAM" id="Phobius"/>
    </source>
</evidence>
<dbReference type="GO" id="GO:0048544">
    <property type="term" value="P:recognition of pollen"/>
    <property type="evidence" value="ECO:0007669"/>
    <property type="project" value="InterPro"/>
</dbReference>
<keyword evidence="9" id="KW-1015">Disulfide bond</keyword>
<dbReference type="SUPFAM" id="SSF51110">
    <property type="entry name" value="alpha-D-mannose-specific plant lectins"/>
    <property type="match status" value="1"/>
</dbReference>
<evidence type="ECO:0000256" key="3">
    <source>
        <dbReference type="ARBA" id="ARBA00022527"/>
    </source>
</evidence>
<dbReference type="GeneID" id="105113607"/>
<keyword evidence="4 13" id="KW-0808">Transferase</keyword>
<evidence type="ECO:0000256" key="4">
    <source>
        <dbReference type="ARBA" id="ARBA00022679"/>
    </source>
</evidence>
<reference evidence="21" key="1">
    <citation type="submission" date="2025-08" db="UniProtKB">
        <authorList>
            <consortium name="RefSeq"/>
        </authorList>
    </citation>
    <scope>IDENTIFICATION</scope>
</reference>
<dbReference type="InterPro" id="IPR000719">
    <property type="entry name" value="Prot_kinase_dom"/>
</dbReference>
<dbReference type="InterPro" id="IPR011009">
    <property type="entry name" value="Kinase-like_dom_sf"/>
</dbReference>
<organism evidence="20 21">
    <name type="scientific">Populus euphratica</name>
    <name type="common">Euphrates poplar</name>
    <dbReference type="NCBI Taxonomy" id="75702"/>
    <lineage>
        <taxon>Eukaryota</taxon>
        <taxon>Viridiplantae</taxon>
        <taxon>Streptophyta</taxon>
        <taxon>Embryophyta</taxon>
        <taxon>Tracheophyta</taxon>
        <taxon>Spermatophyta</taxon>
        <taxon>Magnoliopsida</taxon>
        <taxon>eudicotyledons</taxon>
        <taxon>Gunneridae</taxon>
        <taxon>Pentapetalae</taxon>
        <taxon>rosids</taxon>
        <taxon>fabids</taxon>
        <taxon>Malpighiales</taxon>
        <taxon>Salicaceae</taxon>
        <taxon>Saliceae</taxon>
        <taxon>Populus</taxon>
    </lineage>
</organism>
<name>A0AAJ6TBI9_POPEU</name>
<feature type="domain" description="Bulb-type lectin" evidence="18">
    <location>
        <begin position="19"/>
        <end position="141"/>
    </location>
</feature>
<evidence type="ECO:0000256" key="6">
    <source>
        <dbReference type="ARBA" id="ARBA00022741"/>
    </source>
</evidence>
<keyword evidence="15" id="KW-1133">Transmembrane helix</keyword>
<dbReference type="InterPro" id="IPR036426">
    <property type="entry name" value="Bulb-type_lectin_dom_sf"/>
</dbReference>
<evidence type="ECO:0000256" key="5">
    <source>
        <dbReference type="ARBA" id="ARBA00022729"/>
    </source>
</evidence>
<proteinExistence type="inferred from homology"/>
<evidence type="ECO:0000256" key="1">
    <source>
        <dbReference type="ARBA" id="ARBA00004251"/>
    </source>
</evidence>
<comment type="caution">
    <text evidence="14">Lacks conserved residue(s) required for the propagation of feature annotation.</text>
</comment>
<keyword evidence="15" id="KW-0812">Transmembrane</keyword>
<keyword evidence="6 13" id="KW-0547">Nucleotide-binding</keyword>
<evidence type="ECO:0000256" key="11">
    <source>
        <dbReference type="ARBA" id="ARBA00047899"/>
    </source>
</evidence>
<keyword evidence="14" id="KW-0245">EGF-like domain</keyword>
<feature type="domain" description="Apple" evidence="19">
    <location>
        <begin position="341"/>
        <end position="418"/>
    </location>
</feature>
<dbReference type="Pfam" id="PF07714">
    <property type="entry name" value="PK_Tyr_Ser-Thr"/>
    <property type="match status" value="1"/>
</dbReference>
<evidence type="ECO:0000256" key="7">
    <source>
        <dbReference type="ARBA" id="ARBA00022777"/>
    </source>
</evidence>
<evidence type="ECO:0000313" key="20">
    <source>
        <dbReference type="Proteomes" id="UP000694918"/>
    </source>
</evidence>
<feature type="domain" description="EGF-like" evidence="17">
    <location>
        <begin position="286"/>
        <end position="322"/>
    </location>
</feature>
<evidence type="ECO:0000256" key="9">
    <source>
        <dbReference type="ARBA" id="ARBA00023157"/>
    </source>
</evidence>
<dbReference type="CDD" id="cd00028">
    <property type="entry name" value="B_lectin"/>
    <property type="match status" value="1"/>
</dbReference>
<keyword evidence="2" id="KW-1003">Cell membrane</keyword>
<dbReference type="InterPro" id="IPR000742">
    <property type="entry name" value="EGF"/>
</dbReference>
<dbReference type="FunFam" id="1.10.510.10:FF:000060">
    <property type="entry name" value="G-type lectin S-receptor-like serine/threonine-protein kinase"/>
    <property type="match status" value="1"/>
</dbReference>
<dbReference type="CDD" id="cd01098">
    <property type="entry name" value="PAN_AP_plant"/>
    <property type="match status" value="1"/>
</dbReference>
<evidence type="ECO:0000313" key="21">
    <source>
        <dbReference type="RefSeq" id="XP_011008150.1"/>
    </source>
</evidence>
<dbReference type="InterPro" id="IPR003609">
    <property type="entry name" value="Pan_app"/>
</dbReference>
<evidence type="ECO:0000256" key="10">
    <source>
        <dbReference type="ARBA" id="ARBA00023180"/>
    </source>
</evidence>
<dbReference type="InterPro" id="IPR000858">
    <property type="entry name" value="S_locus_glycoprot_dom"/>
</dbReference>
<evidence type="ECO:0000259" key="16">
    <source>
        <dbReference type="PROSITE" id="PS50011"/>
    </source>
</evidence>
<dbReference type="PANTHER" id="PTHR27002:SF864">
    <property type="entry name" value="RECEPTOR-LIKE SERINE_THREONINE-PROTEIN KINASE"/>
    <property type="match status" value="1"/>
</dbReference>
<evidence type="ECO:0000259" key="19">
    <source>
        <dbReference type="PROSITE" id="PS50948"/>
    </source>
</evidence>
<evidence type="ECO:0000259" key="17">
    <source>
        <dbReference type="PROSITE" id="PS50026"/>
    </source>
</evidence>
<evidence type="ECO:0000256" key="13">
    <source>
        <dbReference type="PIRNR" id="PIRNR000641"/>
    </source>
</evidence>
<dbReference type="Pfam" id="PF00954">
    <property type="entry name" value="S_locus_glycop"/>
    <property type="match status" value="1"/>
</dbReference>
<accession>A0AAJ6TBI9</accession>
<dbReference type="PANTHER" id="PTHR27002">
    <property type="entry name" value="RECEPTOR-LIKE SERINE/THREONINE-PROTEIN KINASE SD1-8"/>
    <property type="match status" value="1"/>
</dbReference>
<evidence type="ECO:0000256" key="14">
    <source>
        <dbReference type="PROSITE-ProRule" id="PRU00076"/>
    </source>
</evidence>
<dbReference type="GO" id="GO:0005886">
    <property type="term" value="C:plasma membrane"/>
    <property type="evidence" value="ECO:0007669"/>
    <property type="project" value="UniProtKB-SubCell"/>
</dbReference>
<comment type="catalytic activity">
    <reaction evidence="12 13">
        <text>L-seryl-[protein] + ATP = O-phospho-L-seryl-[protein] + ADP + H(+)</text>
        <dbReference type="Rhea" id="RHEA:17989"/>
        <dbReference type="Rhea" id="RHEA-COMP:9863"/>
        <dbReference type="Rhea" id="RHEA-COMP:11604"/>
        <dbReference type="ChEBI" id="CHEBI:15378"/>
        <dbReference type="ChEBI" id="CHEBI:29999"/>
        <dbReference type="ChEBI" id="CHEBI:30616"/>
        <dbReference type="ChEBI" id="CHEBI:83421"/>
        <dbReference type="ChEBI" id="CHEBI:456216"/>
        <dbReference type="EC" id="2.7.11.1"/>
    </reaction>
</comment>
<dbReference type="RefSeq" id="XP_011008150.1">
    <property type="nucleotide sequence ID" value="XM_011009848.1"/>
</dbReference>
<dbReference type="SUPFAM" id="SSF56112">
    <property type="entry name" value="Protein kinase-like (PK-like)"/>
    <property type="match status" value="1"/>
</dbReference>
<gene>
    <name evidence="21" type="primary">LOC105113607</name>
</gene>
<dbReference type="PROSITE" id="PS50011">
    <property type="entry name" value="PROTEIN_KINASE_DOM"/>
    <property type="match status" value="1"/>
</dbReference>
<dbReference type="CDD" id="cd14066">
    <property type="entry name" value="STKc_IRAK"/>
    <property type="match status" value="1"/>
</dbReference>
<dbReference type="InterPro" id="IPR001245">
    <property type="entry name" value="Ser-Thr/Tyr_kinase_cat_dom"/>
</dbReference>
<dbReference type="PROSITE" id="PS50948">
    <property type="entry name" value="PAN"/>
    <property type="match status" value="1"/>
</dbReference>
<keyword evidence="20" id="KW-1185">Reference proteome</keyword>
<evidence type="ECO:0000256" key="8">
    <source>
        <dbReference type="ARBA" id="ARBA00022840"/>
    </source>
</evidence>
<comment type="similarity">
    <text evidence="13">Belongs to the protein kinase superfamily. Ser/Thr protein kinase family.</text>
</comment>
<dbReference type="EC" id="2.7.11.1" evidence="13"/>
<dbReference type="SMART" id="SM00108">
    <property type="entry name" value="B_lectin"/>
    <property type="match status" value="1"/>
</dbReference>
<evidence type="ECO:0000256" key="12">
    <source>
        <dbReference type="ARBA" id="ARBA00048679"/>
    </source>
</evidence>
<dbReference type="Gene3D" id="1.10.510.10">
    <property type="entry name" value="Transferase(Phosphotransferase) domain 1"/>
    <property type="match status" value="1"/>
</dbReference>
<dbReference type="PROSITE" id="PS50026">
    <property type="entry name" value="EGF_3"/>
    <property type="match status" value="1"/>
</dbReference>
<dbReference type="SMART" id="SM00220">
    <property type="entry name" value="S_TKc"/>
    <property type="match status" value="1"/>
</dbReference>
<keyword evidence="15" id="KW-0472">Membrane</keyword>
<dbReference type="InterPro" id="IPR024171">
    <property type="entry name" value="SRK-like_kinase"/>
</dbReference>
<dbReference type="PIRSF" id="PIRSF000641">
    <property type="entry name" value="SRK"/>
    <property type="match status" value="1"/>
</dbReference>
<evidence type="ECO:0000256" key="2">
    <source>
        <dbReference type="ARBA" id="ARBA00022475"/>
    </source>
</evidence>
<dbReference type="Pfam" id="PF08276">
    <property type="entry name" value="PAN_2"/>
    <property type="match status" value="1"/>
</dbReference>
<dbReference type="GO" id="GO:0004674">
    <property type="term" value="F:protein serine/threonine kinase activity"/>
    <property type="evidence" value="ECO:0007669"/>
    <property type="project" value="UniProtKB-KW"/>
</dbReference>
<keyword evidence="8 13" id="KW-0067">ATP-binding</keyword>
<protein>
    <recommendedName>
        <fullName evidence="13">Receptor-like serine/threonine-protein kinase</fullName>
        <ecNumber evidence="13">2.7.11.1</ecNumber>
    </recommendedName>
</protein>
<dbReference type="Gene3D" id="3.30.200.20">
    <property type="entry name" value="Phosphorylase Kinase, domain 1"/>
    <property type="match status" value="1"/>
</dbReference>
<dbReference type="InterPro" id="IPR001480">
    <property type="entry name" value="Bulb-type_lectin_dom"/>
</dbReference>
<keyword evidence="7 13" id="KW-0418">Kinase</keyword>
<feature type="domain" description="Protein kinase" evidence="16">
    <location>
        <begin position="498"/>
        <end position="777"/>
    </location>
</feature>
<dbReference type="Gene3D" id="2.90.10.10">
    <property type="entry name" value="Bulb-type lectin domain"/>
    <property type="match status" value="1"/>
</dbReference>
<keyword evidence="5" id="KW-0732">Signal</keyword>
<dbReference type="PROSITE" id="PS50927">
    <property type="entry name" value="BULB_LECTIN"/>
    <property type="match status" value="1"/>
</dbReference>
<dbReference type="FunFam" id="3.30.200.20:FF:000195">
    <property type="entry name" value="G-type lectin S-receptor-like serine/threonine-protein kinase"/>
    <property type="match status" value="1"/>
</dbReference>
<keyword evidence="3 13" id="KW-0723">Serine/threonine-protein kinase</keyword>
<dbReference type="KEGG" id="peu:105113607"/>
<evidence type="ECO:0000259" key="18">
    <source>
        <dbReference type="PROSITE" id="PS50927"/>
    </source>
</evidence>
<dbReference type="InterPro" id="IPR008271">
    <property type="entry name" value="Ser/Thr_kinase_AS"/>
</dbReference>
<comment type="subcellular location">
    <subcellularLocation>
        <location evidence="1">Cell membrane</location>
        <topology evidence="1">Single-pass type I membrane protein</topology>
    </subcellularLocation>
</comment>
<dbReference type="PROSITE" id="PS00108">
    <property type="entry name" value="PROTEIN_KINASE_ST"/>
    <property type="match status" value="1"/>
</dbReference>
<sequence>MSCHRVEAKPSINKKLFQSCEYFPILRDNSSEALVSTNGTFAFGFFSPWNSTNRYLGIWFNNVPDQTVVWVANRDSPLTDLSGAVTLVANGSIVISQNSMKNIVLSSNPSTTSNNPILQLLSTGNLVVKDIGRDDISNNYIWQSFDYPCDTLIPGMKLGWDLTTGQNWFLTSWKSLQDQSAGLYTYKLDIKGLPQVHLRRGSDIVYRSGPWDGVMWDGLRLGGGLQMKGFQIFKSIFIYNSNYIYFSFDNSDNNMISRFLVDSSGVLNYFTWNQKSNEWFLMFSLQKDLCDAYSRCGPNGICNENQVPICHCPTGFVPKVTEEWYSMDWSSGCVPRKPLNCSTNEGFMRFPNLKLPDNSYAMQSITTNQENCADACLRNCSCVAYATTELIDCVMWFGDLLDVREFNDGGDELYVRMAASELESSAMDKVTLIIFWASTILAVLLLVLVALYVLWKRKSGRKIDQSVEEACHDDKPGLEDLELPLFDRSTIAAATNDFAFANKVGEGGFGPVYKGKLSTGQEIAVKVLSKDSGQGLKEFKNEVIFIAKLQHRNLVRLLGCYIHAEEQMLVYEYMSKRSLDLYIFDSQEGASLDWQKRFNIVVGIARGLLYLHRDSRLRIIHRDLKASNILLDSDLNPKISDFGLARMFGGDQTEAKTCRVMGTYGYMSPEYAIDGQFSVKSDVFSFGVLLLEIVSGNRNREFYHPDHDFNLLGHAWILWNDERAIELLMDPFMANPINTSEVLKCIQVGLLCVQQCPEDRPTMSSVVLMLDCENPLLPQPRKPGYYTDRCLLSKMESYFSGNDLSITTLMGR</sequence>
<keyword evidence="10" id="KW-0325">Glycoprotein</keyword>
<dbReference type="AlphaFoldDB" id="A0AAJ6TBI9"/>
<dbReference type="GO" id="GO:0005524">
    <property type="term" value="F:ATP binding"/>
    <property type="evidence" value="ECO:0007669"/>
    <property type="project" value="UniProtKB-KW"/>
</dbReference>
<dbReference type="Proteomes" id="UP000694918">
    <property type="component" value="Unplaced"/>
</dbReference>
<dbReference type="SMART" id="SM00473">
    <property type="entry name" value="PAN_AP"/>
    <property type="match status" value="1"/>
</dbReference>
<feature type="transmembrane region" description="Helical" evidence="15">
    <location>
        <begin position="433"/>
        <end position="455"/>
    </location>
</feature>
<dbReference type="Pfam" id="PF01453">
    <property type="entry name" value="B_lectin"/>
    <property type="match status" value="1"/>
</dbReference>